<organism evidence="1 2">
    <name type="scientific">Triparma columacea</name>
    <dbReference type="NCBI Taxonomy" id="722753"/>
    <lineage>
        <taxon>Eukaryota</taxon>
        <taxon>Sar</taxon>
        <taxon>Stramenopiles</taxon>
        <taxon>Ochrophyta</taxon>
        <taxon>Bolidophyceae</taxon>
        <taxon>Parmales</taxon>
        <taxon>Triparmaceae</taxon>
        <taxon>Triparma</taxon>
    </lineage>
</organism>
<reference evidence="2" key="1">
    <citation type="journal article" date="2023" name="Commun. Biol.">
        <title>Genome analysis of Parmales, the sister group of diatoms, reveals the evolutionary specialization of diatoms from phago-mixotrophs to photoautotrophs.</title>
        <authorList>
            <person name="Ban H."/>
            <person name="Sato S."/>
            <person name="Yoshikawa S."/>
            <person name="Yamada K."/>
            <person name="Nakamura Y."/>
            <person name="Ichinomiya M."/>
            <person name="Sato N."/>
            <person name="Blanc-Mathieu R."/>
            <person name="Endo H."/>
            <person name="Kuwata A."/>
            <person name="Ogata H."/>
        </authorList>
    </citation>
    <scope>NUCLEOTIDE SEQUENCE [LARGE SCALE GENOMIC DNA]</scope>
</reference>
<protein>
    <submittedName>
        <fullName evidence="1">Uncharacterized protein</fullName>
    </submittedName>
</protein>
<proteinExistence type="predicted"/>
<evidence type="ECO:0000313" key="1">
    <source>
        <dbReference type="EMBL" id="GMI38595.1"/>
    </source>
</evidence>
<keyword evidence="2" id="KW-1185">Reference proteome</keyword>
<accession>A0A9W7L7U5</accession>
<gene>
    <name evidence="1" type="ORF">TrCOL_g11487</name>
</gene>
<comment type="caution">
    <text evidence="1">The sequence shown here is derived from an EMBL/GenBank/DDBJ whole genome shotgun (WGS) entry which is preliminary data.</text>
</comment>
<dbReference type="EMBL" id="BRYA01000089">
    <property type="protein sequence ID" value="GMI38595.1"/>
    <property type="molecule type" value="Genomic_DNA"/>
</dbReference>
<dbReference type="AlphaFoldDB" id="A0A9W7L7U5"/>
<name>A0A9W7L7U5_9STRA</name>
<dbReference type="OrthoDB" id="10574740at2759"/>
<evidence type="ECO:0000313" key="2">
    <source>
        <dbReference type="Proteomes" id="UP001165065"/>
    </source>
</evidence>
<sequence length="485" mass="52101">MYNNNNSLALRLKKGKDKSKGKSKGKGKVAELCDDFSGTWIGPAKVYEPRNITNGYIMTDFTDPPPGFVIFDFFMRFTITALGECQFSITNSYVLAENIDPEGADDPFAGATSETALGNALGSTLKFRELGGSGVAFDGPEACDVEFMMHVQGNEAFMQISASDHIVAGTGPFTALCPQTGPCPQRGRGDLIASDEVKEFPAYGGIFEGTLDWFVVDENKGNFTPVTQTPLFALNAYNDTSWSSVTVVRFEFSPLSQGVFQGKHLGFNLVLSPRDLHGSADYPKIFGFGNNLLLGTAWGNELTAEVVTLDDDLGNNLKRVKFMFSTRTADDCLDVQGFGAGGAVTAVGSGTICPPIVPACEDFSGIWEGITESWSVDGANPYLQLNWSHVLNVTRLEGQTGGCTFLIINTYGLIDSPDRFSELGTTTEVCLGSASGSVLSFKELPGLHNDIDFTLSLSIEDSSEGILQLESLGGVFESFGGMRRV</sequence>
<dbReference type="Proteomes" id="UP001165065">
    <property type="component" value="Unassembled WGS sequence"/>
</dbReference>